<dbReference type="InterPro" id="IPR014017">
    <property type="entry name" value="DNA_helicase_UvrD-like_C"/>
</dbReference>
<dbReference type="Gene3D" id="3.40.50.300">
    <property type="entry name" value="P-loop containing nucleotide triphosphate hydrolases"/>
    <property type="match status" value="2"/>
</dbReference>
<name>S7VH16_9BACT</name>
<keyword evidence="7" id="KW-0413">Isomerase</keyword>
<evidence type="ECO:0000313" key="14">
    <source>
        <dbReference type="EMBL" id="EPR68817.1"/>
    </source>
</evidence>
<dbReference type="Pfam" id="PF00580">
    <property type="entry name" value="UvrD-helicase"/>
    <property type="match status" value="1"/>
</dbReference>
<dbReference type="GO" id="GO:0043138">
    <property type="term" value="F:3'-5' DNA helicase activity"/>
    <property type="evidence" value="ECO:0007669"/>
    <property type="project" value="UniProtKB-EC"/>
</dbReference>
<accession>S7VH16</accession>
<dbReference type="GO" id="GO:0033202">
    <property type="term" value="C:DNA helicase complex"/>
    <property type="evidence" value="ECO:0007669"/>
    <property type="project" value="TreeGrafter"/>
</dbReference>
<dbReference type="AlphaFoldDB" id="S7VH16"/>
<feature type="binding site" evidence="12">
    <location>
        <begin position="26"/>
        <end position="33"/>
    </location>
    <ligand>
        <name>ATP</name>
        <dbReference type="ChEBI" id="CHEBI:30616"/>
    </ligand>
</feature>
<dbReference type="InterPro" id="IPR014016">
    <property type="entry name" value="UvrD-like_ATP-bd"/>
</dbReference>
<dbReference type="InterPro" id="IPR000212">
    <property type="entry name" value="DNA_helicase_UvrD/REP"/>
</dbReference>
<gene>
    <name evidence="14" type="ORF">ADICYQ_2203</name>
</gene>
<comment type="catalytic activity">
    <reaction evidence="11">
        <text>ATP + H2O = ADP + phosphate + H(+)</text>
        <dbReference type="Rhea" id="RHEA:13065"/>
        <dbReference type="ChEBI" id="CHEBI:15377"/>
        <dbReference type="ChEBI" id="CHEBI:15378"/>
        <dbReference type="ChEBI" id="CHEBI:30616"/>
        <dbReference type="ChEBI" id="CHEBI:43474"/>
        <dbReference type="ChEBI" id="CHEBI:456216"/>
        <dbReference type="EC" id="5.6.2.4"/>
    </reaction>
</comment>
<keyword evidence="2 12" id="KW-0547">Nucleotide-binding</keyword>
<dbReference type="eggNOG" id="COG0210">
    <property type="taxonomic scope" value="Bacteria"/>
</dbReference>
<dbReference type="CDD" id="cd17932">
    <property type="entry name" value="DEXQc_UvrD"/>
    <property type="match status" value="1"/>
</dbReference>
<dbReference type="InterPro" id="IPR027417">
    <property type="entry name" value="P-loop_NTPase"/>
</dbReference>
<evidence type="ECO:0000259" key="13">
    <source>
        <dbReference type="PROSITE" id="PS51198"/>
    </source>
</evidence>
<evidence type="ECO:0000256" key="1">
    <source>
        <dbReference type="ARBA" id="ARBA00009922"/>
    </source>
</evidence>
<dbReference type="GO" id="GO:0005829">
    <property type="term" value="C:cytosol"/>
    <property type="evidence" value="ECO:0007669"/>
    <property type="project" value="TreeGrafter"/>
</dbReference>
<evidence type="ECO:0000256" key="4">
    <source>
        <dbReference type="ARBA" id="ARBA00022806"/>
    </source>
</evidence>
<dbReference type="GO" id="GO:0003677">
    <property type="term" value="F:DNA binding"/>
    <property type="evidence" value="ECO:0007669"/>
    <property type="project" value="UniProtKB-KW"/>
</dbReference>
<dbReference type="SUPFAM" id="SSF52540">
    <property type="entry name" value="P-loop containing nucleoside triphosphate hydrolases"/>
    <property type="match status" value="1"/>
</dbReference>
<evidence type="ECO:0000256" key="11">
    <source>
        <dbReference type="ARBA" id="ARBA00048988"/>
    </source>
</evidence>
<dbReference type="EC" id="5.6.2.4" evidence="9"/>
<dbReference type="PANTHER" id="PTHR11070">
    <property type="entry name" value="UVRD / RECB / PCRA DNA HELICASE FAMILY MEMBER"/>
    <property type="match status" value="1"/>
</dbReference>
<dbReference type="GO" id="GO:0016887">
    <property type="term" value="F:ATP hydrolysis activity"/>
    <property type="evidence" value="ECO:0007669"/>
    <property type="project" value="RHEA"/>
</dbReference>
<dbReference type="PROSITE" id="PS51198">
    <property type="entry name" value="UVRD_HELICASE_ATP_BIND"/>
    <property type="match status" value="1"/>
</dbReference>
<feature type="domain" description="UvrD-like helicase ATP-binding" evidence="13">
    <location>
        <begin position="5"/>
        <end position="290"/>
    </location>
</feature>
<dbReference type="Gene3D" id="1.10.10.160">
    <property type="match status" value="1"/>
</dbReference>
<dbReference type="Pfam" id="PF13361">
    <property type="entry name" value="UvrD_C"/>
    <property type="match status" value="1"/>
</dbReference>
<dbReference type="PATRIC" id="fig|641524.5.peg.2184"/>
<evidence type="ECO:0000256" key="5">
    <source>
        <dbReference type="ARBA" id="ARBA00022840"/>
    </source>
</evidence>
<dbReference type="GO" id="GO:0000725">
    <property type="term" value="P:recombinational repair"/>
    <property type="evidence" value="ECO:0007669"/>
    <property type="project" value="TreeGrafter"/>
</dbReference>
<keyword evidence="6" id="KW-0238">DNA-binding</keyword>
<sequence length="349" mass="39849">MDYLATLNPPQLEAVEKTDGPVMIIAGAGSGKTRVLTFRIAHLIRQKKVDAFQILSLTFTNKAASEMKQRIEKLIGLEARNTWMGTFHSVFAKILRVEASKLGYPSNFTIYDSDDSKSLIRSIVREMKLDDKVYKANTVLSRISGAKNRLIGWEAYLKDPYIAADDEAAMKPKMGEIYKTYQNRLFRSSAMDFDDLLFNTNVLFRDHADVLYKYQQRFKYVMVDEFQDTNLSQYLITKKLAAVHQNICVVGDDAQSIYAFRGADIQNILNFEKDYPDLFVVKLEQNYRSTKNIVETANSIIAKNKSQLKKNVWTQNDSGDLIELMKATSDNEEGRMVAATIFEEKTTNN</sequence>
<reference evidence="14 15" key="1">
    <citation type="journal article" date="2013" name="Genome Announc.">
        <title>Draft Genome Sequence of Cyclobacterium qasimii Strain M12-11BT, Isolated from Arctic Marine Sediment.</title>
        <authorList>
            <person name="Shivaji S."/>
            <person name="Ara S."/>
            <person name="Singh A."/>
            <person name="Kumar Pinnaka A."/>
        </authorList>
    </citation>
    <scope>NUCLEOTIDE SEQUENCE [LARGE SCALE GENOMIC DNA]</scope>
    <source>
        <strain evidence="14 15">M12-11B</strain>
    </source>
</reference>
<evidence type="ECO:0000256" key="7">
    <source>
        <dbReference type="ARBA" id="ARBA00023235"/>
    </source>
</evidence>
<evidence type="ECO:0000313" key="15">
    <source>
        <dbReference type="Proteomes" id="UP000014974"/>
    </source>
</evidence>
<evidence type="ECO:0000256" key="12">
    <source>
        <dbReference type="PROSITE-ProRule" id="PRU00560"/>
    </source>
</evidence>
<evidence type="ECO:0000256" key="9">
    <source>
        <dbReference type="ARBA" id="ARBA00034808"/>
    </source>
</evidence>
<keyword evidence="3 12" id="KW-0378">Hydrolase</keyword>
<dbReference type="GO" id="GO:0005524">
    <property type="term" value="F:ATP binding"/>
    <property type="evidence" value="ECO:0007669"/>
    <property type="project" value="UniProtKB-UniRule"/>
</dbReference>
<evidence type="ECO:0000256" key="2">
    <source>
        <dbReference type="ARBA" id="ARBA00022741"/>
    </source>
</evidence>
<dbReference type="STRING" id="641524.ADICYQ_2203"/>
<proteinExistence type="inferred from homology"/>
<comment type="caution">
    <text evidence="14">The sequence shown here is derived from an EMBL/GenBank/DDBJ whole genome shotgun (WGS) entry which is preliminary data.</text>
</comment>
<evidence type="ECO:0000256" key="10">
    <source>
        <dbReference type="ARBA" id="ARBA00034923"/>
    </source>
</evidence>
<dbReference type="PANTHER" id="PTHR11070:SF2">
    <property type="entry name" value="ATP-DEPENDENT DNA HELICASE SRS2"/>
    <property type="match status" value="1"/>
</dbReference>
<dbReference type="InterPro" id="IPR013986">
    <property type="entry name" value="DExx_box_DNA_helicase_dom_sf"/>
</dbReference>
<comment type="similarity">
    <text evidence="1">Belongs to the helicase family. UvrD subfamily.</text>
</comment>
<evidence type="ECO:0000256" key="3">
    <source>
        <dbReference type="ARBA" id="ARBA00022801"/>
    </source>
</evidence>
<evidence type="ECO:0000256" key="6">
    <source>
        <dbReference type="ARBA" id="ARBA00023125"/>
    </source>
</evidence>
<keyword evidence="4 12" id="KW-0347">Helicase</keyword>
<dbReference type="Proteomes" id="UP000014974">
    <property type="component" value="Unassembled WGS sequence"/>
</dbReference>
<keyword evidence="5 12" id="KW-0067">ATP-binding</keyword>
<comment type="catalytic activity">
    <reaction evidence="8">
        <text>Couples ATP hydrolysis with the unwinding of duplex DNA by translocating in the 3'-5' direction.</text>
        <dbReference type="EC" id="5.6.2.4"/>
    </reaction>
</comment>
<protein>
    <recommendedName>
        <fullName evidence="9">DNA 3'-5' helicase</fullName>
        <ecNumber evidence="9">5.6.2.4</ecNumber>
    </recommendedName>
    <alternativeName>
        <fullName evidence="10">DNA 3'-5' helicase II</fullName>
    </alternativeName>
</protein>
<dbReference type="EMBL" id="ATNM01000091">
    <property type="protein sequence ID" value="EPR68817.1"/>
    <property type="molecule type" value="Genomic_DNA"/>
</dbReference>
<evidence type="ECO:0000256" key="8">
    <source>
        <dbReference type="ARBA" id="ARBA00034617"/>
    </source>
</evidence>
<organism evidence="14 15">
    <name type="scientific">Cyclobacterium qasimii M12-11B</name>
    <dbReference type="NCBI Taxonomy" id="641524"/>
    <lineage>
        <taxon>Bacteria</taxon>
        <taxon>Pseudomonadati</taxon>
        <taxon>Bacteroidota</taxon>
        <taxon>Cytophagia</taxon>
        <taxon>Cytophagales</taxon>
        <taxon>Cyclobacteriaceae</taxon>
        <taxon>Cyclobacterium</taxon>
    </lineage>
</organism>